<feature type="transmembrane region" description="Helical" evidence="2">
    <location>
        <begin position="98"/>
        <end position="115"/>
    </location>
</feature>
<feature type="transmembrane region" description="Helical" evidence="2">
    <location>
        <begin position="55"/>
        <end position="78"/>
    </location>
</feature>
<feature type="transmembrane region" description="Helical" evidence="2">
    <location>
        <begin position="122"/>
        <end position="145"/>
    </location>
</feature>
<dbReference type="GeneID" id="19299499"/>
<dbReference type="InterPro" id="IPR045339">
    <property type="entry name" value="DUF6534"/>
</dbReference>
<keyword evidence="2" id="KW-1133">Transmembrane helix</keyword>
<dbReference type="Pfam" id="PF20152">
    <property type="entry name" value="DUF6534"/>
    <property type="match status" value="1"/>
</dbReference>
<dbReference type="Proteomes" id="UP000030669">
    <property type="component" value="Unassembled WGS sequence"/>
</dbReference>
<name>S7RJM0_GLOTA</name>
<gene>
    <name evidence="4" type="ORF">GLOTRDRAFT_112100</name>
</gene>
<feature type="region of interest" description="Disordered" evidence="1">
    <location>
        <begin position="273"/>
        <end position="297"/>
    </location>
</feature>
<evidence type="ECO:0000256" key="2">
    <source>
        <dbReference type="SAM" id="Phobius"/>
    </source>
</evidence>
<evidence type="ECO:0000259" key="3">
    <source>
        <dbReference type="Pfam" id="PF20152"/>
    </source>
</evidence>
<reference evidence="4 5" key="1">
    <citation type="journal article" date="2012" name="Science">
        <title>The Paleozoic origin of enzymatic lignin decomposition reconstructed from 31 fungal genomes.</title>
        <authorList>
            <person name="Floudas D."/>
            <person name="Binder M."/>
            <person name="Riley R."/>
            <person name="Barry K."/>
            <person name="Blanchette R.A."/>
            <person name="Henrissat B."/>
            <person name="Martinez A.T."/>
            <person name="Otillar R."/>
            <person name="Spatafora J.W."/>
            <person name="Yadav J.S."/>
            <person name="Aerts A."/>
            <person name="Benoit I."/>
            <person name="Boyd A."/>
            <person name="Carlson A."/>
            <person name="Copeland A."/>
            <person name="Coutinho P.M."/>
            <person name="de Vries R.P."/>
            <person name="Ferreira P."/>
            <person name="Findley K."/>
            <person name="Foster B."/>
            <person name="Gaskell J."/>
            <person name="Glotzer D."/>
            <person name="Gorecki P."/>
            <person name="Heitman J."/>
            <person name="Hesse C."/>
            <person name="Hori C."/>
            <person name="Igarashi K."/>
            <person name="Jurgens J.A."/>
            <person name="Kallen N."/>
            <person name="Kersten P."/>
            <person name="Kohler A."/>
            <person name="Kuees U."/>
            <person name="Kumar T.K.A."/>
            <person name="Kuo A."/>
            <person name="LaButti K."/>
            <person name="Larrondo L.F."/>
            <person name="Lindquist E."/>
            <person name="Ling A."/>
            <person name="Lombard V."/>
            <person name="Lucas S."/>
            <person name="Lundell T."/>
            <person name="Martin R."/>
            <person name="McLaughlin D.J."/>
            <person name="Morgenstern I."/>
            <person name="Morin E."/>
            <person name="Murat C."/>
            <person name="Nagy L.G."/>
            <person name="Nolan M."/>
            <person name="Ohm R.A."/>
            <person name="Patyshakuliyeva A."/>
            <person name="Rokas A."/>
            <person name="Ruiz-Duenas F.J."/>
            <person name="Sabat G."/>
            <person name="Salamov A."/>
            <person name="Samejima M."/>
            <person name="Schmutz J."/>
            <person name="Slot J.C."/>
            <person name="St John F."/>
            <person name="Stenlid J."/>
            <person name="Sun H."/>
            <person name="Sun S."/>
            <person name="Syed K."/>
            <person name="Tsang A."/>
            <person name="Wiebenga A."/>
            <person name="Young D."/>
            <person name="Pisabarro A."/>
            <person name="Eastwood D.C."/>
            <person name="Martin F."/>
            <person name="Cullen D."/>
            <person name="Grigoriev I.V."/>
            <person name="Hibbett D.S."/>
        </authorList>
    </citation>
    <scope>NUCLEOTIDE SEQUENCE [LARGE SCALE GENOMIC DNA]</scope>
    <source>
        <strain evidence="4 5">ATCC 11539</strain>
    </source>
</reference>
<evidence type="ECO:0000313" key="5">
    <source>
        <dbReference type="Proteomes" id="UP000030669"/>
    </source>
</evidence>
<dbReference type="RefSeq" id="XP_007869080.1">
    <property type="nucleotide sequence ID" value="XM_007870889.1"/>
</dbReference>
<dbReference type="OMA" id="TICAICT"/>
<keyword evidence="5" id="KW-1185">Reference proteome</keyword>
<feature type="transmembrane region" description="Helical" evidence="2">
    <location>
        <begin position="160"/>
        <end position="188"/>
    </location>
</feature>
<dbReference type="PANTHER" id="PTHR40465">
    <property type="entry name" value="CHROMOSOME 1, WHOLE GENOME SHOTGUN SEQUENCE"/>
    <property type="match status" value="1"/>
</dbReference>
<keyword evidence="2" id="KW-0472">Membrane</keyword>
<dbReference type="KEGG" id="gtr:GLOTRDRAFT_112100"/>
<feature type="domain" description="DUF6534" evidence="3">
    <location>
        <begin position="172"/>
        <end position="259"/>
    </location>
</feature>
<sequence>MELPTVPTLEGHPVASTFGILLISLVISAIFYGVTLLQTYIYYRQYPQDPLIQKIIVAFLWFLDTMHLIFCTITIYWFLVANYGKPETLDSSTWSMKLQTDFNGLVGLIVQFFFARRVWLLSFNWLLVSTICILSALHFVLGIVFTVEAFQLGHISKYRVLTWITCLGFSAAAVADILIAAAMCYYLAQRRTEFRKTNDVITTLMLYSINTGLLTSIVATACVISFAISPTSFIWLSFFWVLGKCYVNSLLGMLNSRQHVREKGHQRPTFVELDVTNPSDSSGRSGRPRRTDNGENMGIAISVETTTKHDFPQSSSALDIRAEFHKPASLHDVDV</sequence>
<proteinExistence type="predicted"/>
<organism evidence="4 5">
    <name type="scientific">Gloeophyllum trabeum (strain ATCC 11539 / FP-39264 / Madison 617)</name>
    <name type="common">Brown rot fungus</name>
    <dbReference type="NCBI Taxonomy" id="670483"/>
    <lineage>
        <taxon>Eukaryota</taxon>
        <taxon>Fungi</taxon>
        <taxon>Dikarya</taxon>
        <taxon>Basidiomycota</taxon>
        <taxon>Agaricomycotina</taxon>
        <taxon>Agaricomycetes</taxon>
        <taxon>Gloeophyllales</taxon>
        <taxon>Gloeophyllaceae</taxon>
        <taxon>Gloeophyllum</taxon>
    </lineage>
</organism>
<evidence type="ECO:0000256" key="1">
    <source>
        <dbReference type="SAM" id="MobiDB-lite"/>
    </source>
</evidence>
<feature type="transmembrane region" description="Helical" evidence="2">
    <location>
        <begin position="234"/>
        <end position="254"/>
    </location>
</feature>
<dbReference type="AlphaFoldDB" id="S7RJM0"/>
<feature type="transmembrane region" description="Helical" evidence="2">
    <location>
        <begin position="20"/>
        <end position="43"/>
    </location>
</feature>
<dbReference type="PANTHER" id="PTHR40465:SF1">
    <property type="entry name" value="DUF6534 DOMAIN-CONTAINING PROTEIN"/>
    <property type="match status" value="1"/>
</dbReference>
<dbReference type="EMBL" id="KB469307">
    <property type="protein sequence ID" value="EPQ52834.1"/>
    <property type="molecule type" value="Genomic_DNA"/>
</dbReference>
<dbReference type="HOGENOM" id="CLU_046025_5_4_1"/>
<feature type="transmembrane region" description="Helical" evidence="2">
    <location>
        <begin position="200"/>
        <end position="228"/>
    </location>
</feature>
<evidence type="ECO:0000313" key="4">
    <source>
        <dbReference type="EMBL" id="EPQ52834.1"/>
    </source>
</evidence>
<dbReference type="eggNOG" id="ENOG502RY7K">
    <property type="taxonomic scope" value="Eukaryota"/>
</dbReference>
<keyword evidence="2" id="KW-0812">Transmembrane</keyword>
<dbReference type="OrthoDB" id="2535105at2759"/>
<protein>
    <recommendedName>
        <fullName evidence="3">DUF6534 domain-containing protein</fullName>
    </recommendedName>
</protein>
<accession>S7RJM0</accession>